<dbReference type="SUPFAM" id="SSF52047">
    <property type="entry name" value="RNI-like"/>
    <property type="match status" value="1"/>
</dbReference>
<dbReference type="InParanoid" id="A0A369J2Y0"/>
<keyword evidence="3" id="KW-1185">Reference proteome</keyword>
<reference evidence="2" key="1">
    <citation type="submission" date="2018-04" db="EMBL/GenBank/DDBJ databases">
        <title>Whole genome sequencing of Hypsizygus marmoreus.</title>
        <authorList>
            <person name="Choi I.-G."/>
            <person name="Min B."/>
            <person name="Kim J.-G."/>
            <person name="Kim S."/>
            <person name="Oh Y.-L."/>
            <person name="Kong W.-S."/>
            <person name="Park H."/>
            <person name="Jeong J."/>
            <person name="Song E.-S."/>
        </authorList>
    </citation>
    <scope>NUCLEOTIDE SEQUENCE [LARGE SCALE GENOMIC DNA]</scope>
    <source>
        <strain evidence="2">51987-8</strain>
    </source>
</reference>
<dbReference type="Gene3D" id="3.80.10.10">
    <property type="entry name" value="Ribonuclease Inhibitor"/>
    <property type="match status" value="1"/>
</dbReference>
<keyword evidence="1" id="KW-0732">Signal</keyword>
<feature type="chain" id="PRO_5017043070" evidence="1">
    <location>
        <begin position="25"/>
        <end position="205"/>
    </location>
</feature>
<dbReference type="Proteomes" id="UP000076154">
    <property type="component" value="Unassembled WGS sequence"/>
</dbReference>
<evidence type="ECO:0000313" key="3">
    <source>
        <dbReference type="Proteomes" id="UP000076154"/>
    </source>
</evidence>
<evidence type="ECO:0000256" key="1">
    <source>
        <dbReference type="SAM" id="SignalP"/>
    </source>
</evidence>
<dbReference type="AlphaFoldDB" id="A0A369J2Y0"/>
<proteinExistence type="predicted"/>
<accession>A0A369J2Y0</accession>
<feature type="signal peptide" evidence="1">
    <location>
        <begin position="1"/>
        <end position="24"/>
    </location>
</feature>
<dbReference type="EMBL" id="LUEZ02000096">
    <property type="protein sequence ID" value="RDB14745.1"/>
    <property type="molecule type" value="Genomic_DNA"/>
</dbReference>
<gene>
    <name evidence="2" type="ORF">Hypma_016478</name>
</gene>
<evidence type="ECO:0000313" key="2">
    <source>
        <dbReference type="EMBL" id="RDB14745.1"/>
    </source>
</evidence>
<protein>
    <submittedName>
        <fullName evidence="2">Uncharacterized protein</fullName>
    </submittedName>
</protein>
<dbReference type="InterPro" id="IPR032675">
    <property type="entry name" value="LRR_dom_sf"/>
</dbReference>
<dbReference type="OrthoDB" id="2955377at2759"/>
<sequence length="205" mass="23014">MNHYSLSQWKLFFTSLIHLRLSLTTLVVHTGSSEQTEGILDRDTLKPLLDLSNLVVLKIYPTTGFDLDNEALRELSAAWPWLRELELIDSQVGVQPRITLPGIVRVVLNCPHLEDLAITFDASAVGYLPESSSDNCNKKLKPLKVGRSPIKDFVNVAAFLLDLAPNLTTIKMSNDHHPDMIEKWGHVARLLQTFGKRRVPVVQAL</sequence>
<name>A0A369J2Y0_HYPMA</name>
<comment type="caution">
    <text evidence="2">The sequence shown here is derived from an EMBL/GenBank/DDBJ whole genome shotgun (WGS) entry which is preliminary data.</text>
</comment>
<organism evidence="2 3">
    <name type="scientific">Hypsizygus marmoreus</name>
    <name type="common">White beech mushroom</name>
    <name type="synonym">Agaricus marmoreus</name>
    <dbReference type="NCBI Taxonomy" id="39966"/>
    <lineage>
        <taxon>Eukaryota</taxon>
        <taxon>Fungi</taxon>
        <taxon>Dikarya</taxon>
        <taxon>Basidiomycota</taxon>
        <taxon>Agaricomycotina</taxon>
        <taxon>Agaricomycetes</taxon>
        <taxon>Agaricomycetidae</taxon>
        <taxon>Agaricales</taxon>
        <taxon>Tricholomatineae</taxon>
        <taxon>Lyophyllaceae</taxon>
        <taxon>Hypsizygus</taxon>
    </lineage>
</organism>